<feature type="region of interest" description="Disordered" evidence="1">
    <location>
        <begin position="156"/>
        <end position="189"/>
    </location>
</feature>
<dbReference type="Proteomes" id="UP000219813">
    <property type="component" value="Chromosome 7"/>
</dbReference>
<keyword evidence="2" id="KW-1133">Transmembrane helix</keyword>
<sequence length="327" mass="38864">MRKITNKYFIVFTKIFIFSLLICVWKYSYEFSNFRKSWDEQIGRKDPLNFRLNRLLKGRIQSKGYQGNSNLRSKILDLLEGDDNTLGKRFNALIHDDNFRKELHALLFKEDFQRQFDQLKQNEKLEVLFDLFKLQDSSRLFDLLISTNFENPFETKTFDADTEKQNDQTSTDDDFETGNKEGGSNFLDITEEGDNFLNKRKPKSIRDVLRKVNSQIDVEMPHLMNNVLCGKPSLKQKRKYRKLLKFMKKLKKYSPYILAYSVLIGSLLQIITISLLNMNTLMYIILSVIFYNLLIFVGIYYVHKFLKVIYMKKKAKNLKANQKYIKY</sequence>
<evidence type="ECO:0000256" key="1">
    <source>
        <dbReference type="SAM" id="MobiDB-lite"/>
    </source>
</evidence>
<feature type="transmembrane region" description="Helical" evidence="2">
    <location>
        <begin position="6"/>
        <end position="27"/>
    </location>
</feature>
<keyword evidence="2" id="KW-0472">Membrane</keyword>
<gene>
    <name evidence="3" type="primary">PmUG01_07048300</name>
    <name evidence="3" type="ORF">PMUG01_07048300</name>
</gene>
<dbReference type="GeneID" id="39868044"/>
<organism evidence="3 4">
    <name type="scientific">Plasmodium malariae</name>
    <dbReference type="NCBI Taxonomy" id="5858"/>
    <lineage>
        <taxon>Eukaryota</taxon>
        <taxon>Sar</taxon>
        <taxon>Alveolata</taxon>
        <taxon>Apicomplexa</taxon>
        <taxon>Aconoidasida</taxon>
        <taxon>Haemosporida</taxon>
        <taxon>Plasmodiidae</taxon>
        <taxon>Plasmodium</taxon>
        <taxon>Plasmodium (Plasmodium)</taxon>
    </lineage>
</organism>
<keyword evidence="4" id="KW-1185">Reference proteome</keyword>
<accession>A0A1D3JMV6</accession>
<feature type="transmembrane region" description="Helical" evidence="2">
    <location>
        <begin position="253"/>
        <end position="275"/>
    </location>
</feature>
<keyword evidence="2" id="KW-0812">Transmembrane</keyword>
<dbReference type="EMBL" id="LT594628">
    <property type="protein sequence ID" value="SBT88019.1"/>
    <property type="molecule type" value="Genomic_DNA"/>
</dbReference>
<name>A0A1D3JMV6_PLAMA</name>
<evidence type="ECO:0008006" key="5">
    <source>
        <dbReference type="Google" id="ProtNLM"/>
    </source>
</evidence>
<protein>
    <recommendedName>
        <fullName evidence="5">Pv-fam-d protein</fullName>
    </recommendedName>
</protein>
<evidence type="ECO:0000313" key="4">
    <source>
        <dbReference type="Proteomes" id="UP000219813"/>
    </source>
</evidence>
<dbReference type="AlphaFoldDB" id="A0A1D3JMV6"/>
<evidence type="ECO:0000256" key="2">
    <source>
        <dbReference type="SAM" id="Phobius"/>
    </source>
</evidence>
<feature type="compositionally biased region" description="Basic and acidic residues" evidence="1">
    <location>
        <begin position="156"/>
        <end position="166"/>
    </location>
</feature>
<feature type="transmembrane region" description="Helical" evidence="2">
    <location>
        <begin position="281"/>
        <end position="302"/>
    </location>
</feature>
<reference evidence="3 4" key="1">
    <citation type="submission" date="2016-06" db="EMBL/GenBank/DDBJ databases">
        <authorList>
            <consortium name="Pathogen Informatics"/>
        </authorList>
    </citation>
    <scope>NUCLEOTIDE SEQUENCE [LARGE SCALE GENOMIC DNA]</scope>
</reference>
<proteinExistence type="predicted"/>
<dbReference type="RefSeq" id="XP_028860950.1">
    <property type="nucleotide sequence ID" value="XM_029004241.1"/>
</dbReference>
<dbReference type="OrthoDB" id="380619at2759"/>
<dbReference type="VEuPathDB" id="PlasmoDB:PmUG01_07048300"/>
<evidence type="ECO:0000313" key="3">
    <source>
        <dbReference type="EMBL" id="SBT88019.1"/>
    </source>
</evidence>
<dbReference type="KEGG" id="pmal:PMUG01_07048300"/>